<reference evidence="5 6" key="1">
    <citation type="journal article" date="2019" name="Int. J. Syst. Evol. Microbiol.">
        <title>The Global Catalogue of Microorganisms (GCM) 10K type strain sequencing project: providing services to taxonomists for standard genome sequencing and annotation.</title>
        <authorList>
            <consortium name="The Broad Institute Genomics Platform"/>
            <consortium name="The Broad Institute Genome Sequencing Center for Infectious Disease"/>
            <person name="Wu L."/>
            <person name="Ma J."/>
        </authorList>
    </citation>
    <scope>NUCLEOTIDE SEQUENCE [LARGE SCALE GENOMIC DNA]</scope>
    <source>
        <strain evidence="5 6">JCM 14323</strain>
    </source>
</reference>
<feature type="region of interest" description="Disordered" evidence="2">
    <location>
        <begin position="121"/>
        <end position="167"/>
    </location>
</feature>
<dbReference type="SUPFAM" id="SSF49879">
    <property type="entry name" value="SMAD/FHA domain"/>
    <property type="match status" value="1"/>
</dbReference>
<dbReference type="Gene3D" id="2.60.200.20">
    <property type="match status" value="1"/>
</dbReference>
<evidence type="ECO:0000256" key="3">
    <source>
        <dbReference type="SAM" id="Phobius"/>
    </source>
</evidence>
<keyword evidence="3" id="KW-0472">Membrane</keyword>
<dbReference type="InterPro" id="IPR008984">
    <property type="entry name" value="SMAD_FHA_dom_sf"/>
</dbReference>
<feature type="transmembrane region" description="Helical" evidence="3">
    <location>
        <begin position="101"/>
        <end position="121"/>
    </location>
</feature>
<proteinExistence type="predicted"/>
<organism evidence="5 6">
    <name type="scientific">Agromyces salentinus</name>
    <dbReference type="NCBI Taxonomy" id="269421"/>
    <lineage>
        <taxon>Bacteria</taxon>
        <taxon>Bacillati</taxon>
        <taxon>Actinomycetota</taxon>
        <taxon>Actinomycetes</taxon>
        <taxon>Micrococcales</taxon>
        <taxon>Microbacteriaceae</taxon>
        <taxon>Agromyces</taxon>
    </lineage>
</organism>
<dbReference type="InterPro" id="IPR000253">
    <property type="entry name" value="FHA_dom"/>
</dbReference>
<feature type="transmembrane region" description="Helical" evidence="3">
    <location>
        <begin position="68"/>
        <end position="89"/>
    </location>
</feature>
<keyword evidence="3" id="KW-1133">Transmembrane helix</keyword>
<evidence type="ECO:0000259" key="4">
    <source>
        <dbReference type="PROSITE" id="PS50006"/>
    </source>
</evidence>
<feature type="compositionally biased region" description="Low complexity" evidence="2">
    <location>
        <begin position="255"/>
        <end position="284"/>
    </location>
</feature>
<dbReference type="Proteomes" id="UP001501746">
    <property type="component" value="Unassembled WGS sequence"/>
</dbReference>
<dbReference type="EMBL" id="BAAANK010000007">
    <property type="protein sequence ID" value="GAA1839922.1"/>
    <property type="molecule type" value="Genomic_DNA"/>
</dbReference>
<keyword evidence="3" id="KW-0812">Transmembrane</keyword>
<feature type="compositionally biased region" description="Pro residues" evidence="2">
    <location>
        <begin position="220"/>
        <end position="230"/>
    </location>
</feature>
<keyword evidence="6" id="KW-1185">Reference proteome</keyword>
<name>A0ABN2MX81_9MICO</name>
<dbReference type="Pfam" id="PF18936">
    <property type="entry name" value="DUF5684"/>
    <property type="match status" value="1"/>
</dbReference>
<feature type="compositionally biased region" description="Low complexity" evidence="2">
    <location>
        <begin position="198"/>
        <end position="219"/>
    </location>
</feature>
<dbReference type="RefSeq" id="WP_157426926.1">
    <property type="nucleotide sequence ID" value="NZ_BAAANK010000007.1"/>
</dbReference>
<evidence type="ECO:0000313" key="5">
    <source>
        <dbReference type="EMBL" id="GAA1839922.1"/>
    </source>
</evidence>
<accession>A0ABN2MX81</accession>
<feature type="region of interest" description="Disordered" evidence="2">
    <location>
        <begin position="196"/>
        <end position="285"/>
    </location>
</feature>
<comment type="caution">
    <text evidence="5">The sequence shown here is derived from an EMBL/GenBank/DDBJ whole genome shotgun (WGS) entry which is preliminary data.</text>
</comment>
<dbReference type="CDD" id="cd00060">
    <property type="entry name" value="FHA"/>
    <property type="match status" value="1"/>
</dbReference>
<sequence length="484" mass="49602">MTPEEAQQIAAASLLVSGVTFVIAIGLYVWYAFMLAKVFAQYGRPAWSAWVPVYNEMQVFRIGGQQPWLALLLYVPLAQVVGLVFKVFALHRISRQSWRGVGTTVLGVLLPPVWATVLAVGPSPDPERGRMSRTGATGSIPPVQPSGPLAAPYPEATTGGPLAAPRPAVDATPVAASAHVAPAPIGAVPITPAPAAPVRPAAQPTTGPLAAPAAGQATPAPDPASSPFAPPSAFGIDEPPRVPGRIEPLPPMPGAPQAQPQDRPAEAQAPGQAAVPSPAPAQAPTFATLTNPFMATPPVAPPTGPVATGPAAGPVIPASLPAFAPPSAAATGAQAVASPLDAFEVDDAATIVTGDEDPFDRTVVVDRRPAFQWRLVLADGTALPLEAPTVMLGRNPRTGDAAARALVVPDPSRTLSKTHAMIQFDGAQWWITDLDSTNGVLIADGAGTDQFIEVGVATPFTGRFVLGTLEARVEPDPTGPGALY</sequence>
<gene>
    <name evidence="5" type="ORF">GCM10009750_27400</name>
</gene>
<protein>
    <recommendedName>
        <fullName evidence="4">FHA domain-containing protein</fullName>
    </recommendedName>
</protein>
<dbReference type="PROSITE" id="PS50006">
    <property type="entry name" value="FHA_DOMAIN"/>
    <property type="match status" value="1"/>
</dbReference>
<evidence type="ECO:0000256" key="1">
    <source>
        <dbReference type="ARBA" id="ARBA00022553"/>
    </source>
</evidence>
<feature type="domain" description="FHA" evidence="4">
    <location>
        <begin position="390"/>
        <end position="442"/>
    </location>
</feature>
<evidence type="ECO:0000313" key="6">
    <source>
        <dbReference type="Proteomes" id="UP001501746"/>
    </source>
</evidence>
<dbReference type="InterPro" id="IPR043739">
    <property type="entry name" value="DUF5684"/>
</dbReference>
<feature type="transmembrane region" description="Helical" evidence="3">
    <location>
        <begin position="12"/>
        <end position="33"/>
    </location>
</feature>
<evidence type="ECO:0000256" key="2">
    <source>
        <dbReference type="SAM" id="MobiDB-lite"/>
    </source>
</evidence>
<keyword evidence="1" id="KW-0597">Phosphoprotein</keyword>
<dbReference type="Pfam" id="PF00498">
    <property type="entry name" value="FHA"/>
    <property type="match status" value="1"/>
</dbReference>